<dbReference type="Proteomes" id="UP000007879">
    <property type="component" value="Unassembled WGS sequence"/>
</dbReference>
<dbReference type="PANTHER" id="PTHR47331">
    <property type="entry name" value="PHD-TYPE DOMAIN-CONTAINING PROTEIN"/>
    <property type="match status" value="1"/>
</dbReference>
<dbReference type="PANTHER" id="PTHR47331:SF2">
    <property type="match status" value="1"/>
</dbReference>
<dbReference type="KEGG" id="aqu:105316923"/>
<dbReference type="OrthoDB" id="8046937at2759"/>
<feature type="domain" description="Integrase catalytic" evidence="1">
    <location>
        <begin position="300"/>
        <end position="487"/>
    </location>
</feature>
<dbReference type="Gene3D" id="3.30.420.10">
    <property type="entry name" value="Ribonuclease H-like superfamily/Ribonuclease H"/>
    <property type="match status" value="1"/>
</dbReference>
<dbReference type="EnsemblMetazoa" id="XM_011412225.2">
    <property type="protein sequence ID" value="XP_011410527.1"/>
    <property type="gene ID" value="LOC105316923"/>
</dbReference>
<dbReference type="InterPro" id="IPR001584">
    <property type="entry name" value="Integrase_cat-core"/>
</dbReference>
<dbReference type="GO" id="GO:0015074">
    <property type="term" value="P:DNA integration"/>
    <property type="evidence" value="ECO:0007669"/>
    <property type="project" value="InterPro"/>
</dbReference>
<dbReference type="Pfam" id="PF18701">
    <property type="entry name" value="DUF5641"/>
    <property type="match status" value="1"/>
</dbReference>
<name>A0A1X7VEQ7_AMPQE</name>
<dbReference type="InterPro" id="IPR036397">
    <property type="entry name" value="RNaseH_sf"/>
</dbReference>
<reference evidence="2" key="2">
    <citation type="submission" date="2017-05" db="UniProtKB">
        <authorList>
            <consortium name="EnsemblMetazoa"/>
        </authorList>
    </citation>
    <scope>IDENTIFICATION</scope>
</reference>
<protein>
    <recommendedName>
        <fullName evidence="1">Integrase catalytic domain-containing protein</fullName>
    </recommendedName>
</protein>
<dbReference type="Pfam" id="PF17921">
    <property type="entry name" value="Integrase_H2C2"/>
    <property type="match status" value="1"/>
</dbReference>
<dbReference type="InParanoid" id="A0A1X7VEQ7"/>
<dbReference type="PROSITE" id="PS50994">
    <property type="entry name" value="INTEGRASE"/>
    <property type="match status" value="1"/>
</dbReference>
<evidence type="ECO:0000313" key="2">
    <source>
        <dbReference type="EnsemblMetazoa" id="Aqu2.1.38209_001"/>
    </source>
</evidence>
<organism evidence="2">
    <name type="scientific">Amphimedon queenslandica</name>
    <name type="common">Sponge</name>
    <dbReference type="NCBI Taxonomy" id="400682"/>
    <lineage>
        <taxon>Eukaryota</taxon>
        <taxon>Metazoa</taxon>
        <taxon>Porifera</taxon>
        <taxon>Demospongiae</taxon>
        <taxon>Heteroscleromorpha</taxon>
        <taxon>Haplosclerida</taxon>
        <taxon>Niphatidae</taxon>
        <taxon>Amphimedon</taxon>
    </lineage>
</organism>
<gene>
    <name evidence="2" type="primary">105316923</name>
</gene>
<keyword evidence="3" id="KW-1185">Reference proteome</keyword>
<reference evidence="3" key="1">
    <citation type="journal article" date="2010" name="Nature">
        <title>The Amphimedon queenslandica genome and the evolution of animal complexity.</title>
        <authorList>
            <person name="Srivastava M."/>
            <person name="Simakov O."/>
            <person name="Chapman J."/>
            <person name="Fahey B."/>
            <person name="Gauthier M.E."/>
            <person name="Mitros T."/>
            <person name="Richards G.S."/>
            <person name="Conaco C."/>
            <person name="Dacre M."/>
            <person name="Hellsten U."/>
            <person name="Larroux C."/>
            <person name="Putnam N.H."/>
            <person name="Stanke M."/>
            <person name="Adamska M."/>
            <person name="Darling A."/>
            <person name="Degnan S.M."/>
            <person name="Oakley T.H."/>
            <person name="Plachetzki D.C."/>
            <person name="Zhai Y."/>
            <person name="Adamski M."/>
            <person name="Calcino A."/>
            <person name="Cummins S.F."/>
            <person name="Goodstein D.M."/>
            <person name="Harris C."/>
            <person name="Jackson D.J."/>
            <person name="Leys S.P."/>
            <person name="Shu S."/>
            <person name="Woodcroft B.J."/>
            <person name="Vervoort M."/>
            <person name="Kosik K.S."/>
            <person name="Manning G."/>
            <person name="Degnan B.M."/>
            <person name="Rokhsar D.S."/>
        </authorList>
    </citation>
    <scope>NUCLEOTIDE SEQUENCE [LARGE SCALE GENOMIC DNA]</scope>
</reference>
<dbReference type="STRING" id="400682.A0A1X7VEQ7"/>
<dbReference type="AlphaFoldDB" id="A0A1X7VEQ7"/>
<evidence type="ECO:0000313" key="3">
    <source>
        <dbReference type="Proteomes" id="UP000007879"/>
    </source>
</evidence>
<proteinExistence type="predicted"/>
<dbReference type="InterPro" id="IPR040676">
    <property type="entry name" value="DUF5641"/>
</dbReference>
<dbReference type="SUPFAM" id="SSF53098">
    <property type="entry name" value="Ribonuclease H-like"/>
    <property type="match status" value="1"/>
</dbReference>
<dbReference type="InterPro" id="IPR041588">
    <property type="entry name" value="Integrase_H2C2"/>
</dbReference>
<evidence type="ECO:0000259" key="1">
    <source>
        <dbReference type="PROSITE" id="PS50994"/>
    </source>
</evidence>
<dbReference type="Gene3D" id="1.10.340.70">
    <property type="match status" value="1"/>
</dbReference>
<dbReference type="GO" id="GO:0003676">
    <property type="term" value="F:nucleic acid binding"/>
    <property type="evidence" value="ECO:0007669"/>
    <property type="project" value="InterPro"/>
</dbReference>
<sequence length="685" mass="78540">MELSLVRPVCYTDSQVALFWIKGIDKDWKPIVHNRVTQIRSLVPISCWRHCPGKDNPADLPSRGISPADLGECSLWWNGPPWYSCEIGDHTLIPPDIPSDCVSELKSQQQNECGLLVIEKSNIATIMNINNYRNLTKLLKVTSLLILFIYKLSKRVIDGSTKSQALIEAEQLWLLEVQDALVIRKDFQSLKKQLDLFCDERGIWRCGGRISNSDFSYATKHPIVLPREHPYTLLTIKAAHARVFHNGVKETLTELRAKYWVVKARLSVKTVISSCNLCRRYGGLAYKAPPPPPLPSFRVTEHPPFSYTGVDYAGPLYVKPDYPAQARCEQKVWICLYTCCITRAVHIDIVSDLSTPSFLRSLKRFISRRGLPLRMISDNGSTFKAAARVLQKIVTDDSVSEYLTGMKIEWSFNIEKAPWWGGIFERMIGLTKKCLRKTIGRAKFTYDELLTAVTEIESVLNSRPLSYISSSDLEEPLTPFHLLVGRRLSNLPDQLCYRRVTEEYTPESSSIILNKRLQHLHLTLDKFWSRWKLEYILNLRERYNKQRQRCHSKEVKIDDIVIIHDENTPRGFWKLGRIKELIVGRDKEIRGAVVCVLSRNKASLLCRPIQHLIPLEIHVDEGDISTNMEQSVSTSVPIEMNEAQVDMETTTDEEEILPESTPVIRDRPKRAASIEARDKIIARLY</sequence>
<dbReference type="EnsemblMetazoa" id="Aqu2.1.38209_001">
    <property type="protein sequence ID" value="Aqu2.1.38209_001"/>
    <property type="gene ID" value="Aqu2.1.38209"/>
</dbReference>
<dbReference type="InterPro" id="IPR012337">
    <property type="entry name" value="RNaseH-like_sf"/>
</dbReference>
<accession>A0A1X7VEQ7</accession>